<evidence type="ECO:0000256" key="5">
    <source>
        <dbReference type="ARBA" id="ARBA00022679"/>
    </source>
</evidence>
<comment type="function">
    <text evidence="11">Catalyzes the reversible phosphorylation of UMP to UDP.</text>
</comment>
<dbReference type="SUPFAM" id="SSF53633">
    <property type="entry name" value="Carbamate kinase-like"/>
    <property type="match status" value="1"/>
</dbReference>
<feature type="binding site" evidence="11">
    <location>
        <begin position="11"/>
        <end position="14"/>
    </location>
    <ligand>
        <name>ATP</name>
        <dbReference type="ChEBI" id="CHEBI:30616"/>
    </ligand>
</feature>
<comment type="activity regulation">
    <text evidence="11">Inhibited by UTP.</text>
</comment>
<keyword evidence="6 11" id="KW-0547">Nucleotide-binding</keyword>
<feature type="binding site" evidence="11">
    <location>
        <position position="164"/>
    </location>
    <ligand>
        <name>ATP</name>
        <dbReference type="ChEBI" id="CHEBI:30616"/>
    </ligand>
</feature>
<dbReference type="Pfam" id="PF00696">
    <property type="entry name" value="AA_kinase"/>
    <property type="match status" value="1"/>
</dbReference>
<sequence>MSLRYRRVLVKLSGELLAGREGPLDAGGLRFSADEIGQVRRAGAEVAVVLGGGNIARGSALPHLPPVAGHTIGMLGTVLNGIALREALAERGIPSLLMSALPCAGAAPAVDPWQARDALAQGEVVLFAAGTGNPFVTTDTAAVIRALAVGAEVVLKASKVDGVYDADPERAADARRLPCLTHGEYLSRGLRVMDRAAVAIAAEHDLPIVVFRGSDEGALLAAVQGKTGSLIA</sequence>
<evidence type="ECO:0000256" key="1">
    <source>
        <dbReference type="ARBA" id="ARBA00004496"/>
    </source>
</evidence>
<dbReference type="GO" id="GO:0005737">
    <property type="term" value="C:cytoplasm"/>
    <property type="evidence" value="ECO:0007669"/>
    <property type="project" value="UniProtKB-SubCell"/>
</dbReference>
<dbReference type="EMBL" id="CP034928">
    <property type="protein sequence ID" value="QAA76286.1"/>
    <property type="molecule type" value="Genomic_DNA"/>
</dbReference>
<comment type="similarity">
    <text evidence="3 11">Belongs to the UMP kinase family.</text>
</comment>
<dbReference type="PIRSF" id="PIRSF005650">
    <property type="entry name" value="Uridylate_kin"/>
    <property type="match status" value="1"/>
</dbReference>
<dbReference type="PANTHER" id="PTHR42833:SF4">
    <property type="entry name" value="URIDYLATE KINASE PUMPKIN, CHLOROPLASTIC"/>
    <property type="match status" value="1"/>
</dbReference>
<dbReference type="HAMAP" id="MF_01220_B">
    <property type="entry name" value="PyrH_B"/>
    <property type="match status" value="1"/>
</dbReference>
<dbReference type="GO" id="GO:0006225">
    <property type="term" value="P:UDP biosynthetic process"/>
    <property type="evidence" value="ECO:0007669"/>
    <property type="project" value="TreeGrafter"/>
</dbReference>
<evidence type="ECO:0000256" key="11">
    <source>
        <dbReference type="HAMAP-Rule" id="MF_01220"/>
    </source>
</evidence>
<name>A0A410FTD7_BIPS1</name>
<accession>A0A410FTD7</accession>
<dbReference type="GO" id="GO:0005524">
    <property type="term" value="F:ATP binding"/>
    <property type="evidence" value="ECO:0007669"/>
    <property type="project" value="UniProtKB-KW"/>
</dbReference>
<dbReference type="GO" id="GO:0033862">
    <property type="term" value="F:UMP kinase activity"/>
    <property type="evidence" value="ECO:0007669"/>
    <property type="project" value="UniProtKB-EC"/>
</dbReference>
<dbReference type="AlphaFoldDB" id="A0A410FTD7"/>
<evidence type="ECO:0000256" key="2">
    <source>
        <dbReference type="ARBA" id="ARBA00004791"/>
    </source>
</evidence>
<evidence type="ECO:0000259" key="12">
    <source>
        <dbReference type="Pfam" id="PF00696"/>
    </source>
</evidence>
<feature type="binding site" evidence="11">
    <location>
        <position position="53"/>
    </location>
    <ligand>
        <name>ATP</name>
        <dbReference type="ChEBI" id="CHEBI:30616"/>
    </ligand>
</feature>
<keyword evidence="5 11" id="KW-0808">Transferase</keyword>
<feature type="binding site" evidence="11">
    <location>
        <position position="52"/>
    </location>
    <ligand>
        <name>UMP</name>
        <dbReference type="ChEBI" id="CHEBI:57865"/>
    </ligand>
</feature>
<dbReference type="KEGG" id="bih:BIP78_0520"/>
<evidence type="ECO:0000256" key="8">
    <source>
        <dbReference type="ARBA" id="ARBA00022840"/>
    </source>
</evidence>
<dbReference type="Proteomes" id="UP000287233">
    <property type="component" value="Chromosome"/>
</dbReference>
<feature type="binding site" evidence="11">
    <location>
        <begin position="131"/>
        <end position="138"/>
    </location>
    <ligand>
        <name>UMP</name>
        <dbReference type="ChEBI" id="CHEBI:57865"/>
    </ligand>
</feature>
<feature type="binding site" evidence="11">
    <location>
        <position position="167"/>
    </location>
    <ligand>
        <name>ATP</name>
        <dbReference type="ChEBI" id="CHEBI:30616"/>
    </ligand>
</feature>
<evidence type="ECO:0000256" key="10">
    <source>
        <dbReference type="ARBA" id="ARBA00047767"/>
    </source>
</evidence>
<evidence type="ECO:0000313" key="14">
    <source>
        <dbReference type="Proteomes" id="UP000287233"/>
    </source>
</evidence>
<evidence type="ECO:0000256" key="4">
    <source>
        <dbReference type="ARBA" id="ARBA00022490"/>
    </source>
</evidence>
<dbReference type="InterPro" id="IPR036393">
    <property type="entry name" value="AceGlu_kinase-like_sf"/>
</dbReference>
<dbReference type="PANTHER" id="PTHR42833">
    <property type="entry name" value="URIDYLATE KINASE"/>
    <property type="match status" value="1"/>
</dbReference>
<keyword evidence="9 11" id="KW-0665">Pyrimidine biosynthesis</keyword>
<evidence type="ECO:0000256" key="6">
    <source>
        <dbReference type="ARBA" id="ARBA00022741"/>
    </source>
</evidence>
<gene>
    <name evidence="11" type="primary">pyrH</name>
    <name evidence="13" type="ORF">BIP78_0520</name>
</gene>
<dbReference type="Gene3D" id="3.40.1160.10">
    <property type="entry name" value="Acetylglutamate kinase-like"/>
    <property type="match status" value="1"/>
</dbReference>
<dbReference type="GO" id="GO:0044210">
    <property type="term" value="P:'de novo' CTP biosynthetic process"/>
    <property type="evidence" value="ECO:0007669"/>
    <property type="project" value="UniProtKB-UniRule"/>
</dbReference>
<dbReference type="InterPro" id="IPR015963">
    <property type="entry name" value="Uridylate_kinase_bac"/>
</dbReference>
<evidence type="ECO:0000256" key="9">
    <source>
        <dbReference type="ARBA" id="ARBA00022975"/>
    </source>
</evidence>
<comment type="catalytic activity">
    <reaction evidence="10 11">
        <text>UMP + ATP = UDP + ADP</text>
        <dbReference type="Rhea" id="RHEA:24400"/>
        <dbReference type="ChEBI" id="CHEBI:30616"/>
        <dbReference type="ChEBI" id="CHEBI:57865"/>
        <dbReference type="ChEBI" id="CHEBI:58223"/>
        <dbReference type="ChEBI" id="CHEBI:456216"/>
        <dbReference type="EC" id="2.7.4.22"/>
    </reaction>
</comment>
<keyword evidence="4 11" id="KW-0963">Cytoplasm</keyword>
<dbReference type="EC" id="2.7.4.22" evidence="11"/>
<feature type="domain" description="Aspartate/glutamate/uridylate kinase" evidence="12">
    <location>
        <begin position="7"/>
        <end position="211"/>
    </location>
</feature>
<comment type="subcellular location">
    <subcellularLocation>
        <location evidence="1 11">Cytoplasm</location>
    </subcellularLocation>
</comment>
<feature type="binding site" evidence="11">
    <location>
        <position position="57"/>
    </location>
    <ligand>
        <name>ATP</name>
        <dbReference type="ChEBI" id="CHEBI:30616"/>
    </ligand>
</feature>
<reference evidence="14" key="1">
    <citation type="submission" date="2018-12" db="EMBL/GenBank/DDBJ databases">
        <title>Complete genome sequence of an uncultured bacterium of the candidate phylum Bipolaricaulota.</title>
        <authorList>
            <person name="Kadnikov V.V."/>
            <person name="Mardanov A.V."/>
            <person name="Beletsky A.V."/>
            <person name="Frank Y.A."/>
            <person name="Karnachuk O.V."/>
            <person name="Ravin N.V."/>
        </authorList>
    </citation>
    <scope>NUCLEOTIDE SEQUENCE [LARGE SCALE GENOMIC DNA]</scope>
</reference>
<keyword evidence="7 11" id="KW-0418">Kinase</keyword>
<evidence type="ECO:0000256" key="7">
    <source>
        <dbReference type="ARBA" id="ARBA00022777"/>
    </source>
</evidence>
<organism evidence="13 14">
    <name type="scientific">Bipolaricaulis sibiricus</name>
    <dbReference type="NCBI Taxonomy" id="2501609"/>
    <lineage>
        <taxon>Bacteria</taxon>
        <taxon>Candidatus Bipolaricaulota</taxon>
        <taxon>Candidatus Bipolaricaulia</taxon>
        <taxon>Candidatus Bipolaricaulales</taxon>
        <taxon>Candidatus Bipolaricaulaceae</taxon>
        <taxon>Candidatus Bipolaricaulis</taxon>
    </lineage>
</organism>
<dbReference type="InterPro" id="IPR011817">
    <property type="entry name" value="Uridylate_kinase"/>
</dbReference>
<comment type="subunit">
    <text evidence="11">Homohexamer.</text>
</comment>
<proteinExistence type="inferred from homology"/>
<evidence type="ECO:0000256" key="3">
    <source>
        <dbReference type="ARBA" id="ARBA00007614"/>
    </source>
</evidence>
<comment type="pathway">
    <text evidence="2 11">Pyrimidine metabolism; CTP biosynthesis via de novo pathway; UDP from UMP (UMPK route): step 1/1.</text>
</comment>
<dbReference type="InterPro" id="IPR001048">
    <property type="entry name" value="Asp/Glu/Uridylate_kinase"/>
</dbReference>
<protein>
    <recommendedName>
        <fullName evidence="11">Uridylate kinase</fullName>
        <shortName evidence="11">UK</shortName>
        <ecNumber evidence="11">2.7.4.22</ecNumber>
    </recommendedName>
    <alternativeName>
        <fullName evidence="11">Uridine monophosphate kinase</fullName>
        <shortName evidence="11">UMP kinase</shortName>
        <shortName evidence="11">UMPK</shortName>
    </alternativeName>
</protein>
<dbReference type="UniPathway" id="UPA00159">
    <property type="reaction ID" value="UER00275"/>
</dbReference>
<comment type="caution">
    <text evidence="11">Lacks conserved residue(s) required for the propagation of feature annotation.</text>
</comment>
<keyword evidence="8 11" id="KW-0067">ATP-binding</keyword>
<evidence type="ECO:0000313" key="13">
    <source>
        <dbReference type="EMBL" id="QAA76286.1"/>
    </source>
</evidence>